<dbReference type="EC" id="2.3.2.2" evidence="2"/>
<dbReference type="InterPro" id="IPR029055">
    <property type="entry name" value="Ntn_hydrolases_N"/>
</dbReference>
<evidence type="ECO:0000313" key="3">
    <source>
        <dbReference type="Proteomes" id="UP000704762"/>
    </source>
</evidence>
<keyword evidence="2" id="KW-0012">Acyltransferase</keyword>
<accession>A0ABS2RF22</accession>
<sequence>MFTTRPELLGTHGMVASTHWLASQAGMAVLEDGGNAFDAAVAAGFVLHVVEPHLNGPGGDLPLIFRVGDDDPRVLCGQGVAPAAATIERFTGLGLDVVPGTGLLASAVPGATPAWLTLLRDHGTRTPAEVLKYAIGYAEHGHPILGRVVDLVTTMADHFTEYWPTSAATWLPIPPAGRLFRLPALAATYRRLVAESESGQTREAKCDAALAAWSQGFVAAAVDRFVRTPVRDTSGRDHAGLLTGQDMATWTPTYEQPMEYSWRGNRVFKCPGWTQGPAFLQTLALLDPLLPATLGQLGADEIHTIIEAQKLAFADRDAWFGDAPDAPDLAGLFAPDRLAGRRALIGPEASLELRPGSLNGRDPRLPGRALRMGDAVPAQAGTGEPTVRRDGSTNGDTCHLDIVDRWGNVVSATPSGGWLQSSPTIPELGFCLGSRLQMVWLEPGLPSSLVPSRRPRTTLSPGMAISAEGVTTAFGTPGGDQQDQWPLVFWLAHTLGGQNLQQAIDHPSFNITALISSFEPRTWTPGGVELEARYPEQVTTELRRRGHRVSVRPDWSLGRMSAATFDPADGVLRAAANPRGMQGYAVGR</sequence>
<feature type="region of interest" description="Disordered" evidence="1">
    <location>
        <begin position="374"/>
        <end position="394"/>
    </location>
</feature>
<dbReference type="GO" id="GO:0036374">
    <property type="term" value="F:glutathione hydrolase activity"/>
    <property type="evidence" value="ECO:0007669"/>
    <property type="project" value="UniProtKB-EC"/>
</dbReference>
<dbReference type="PANTHER" id="PTHR43881:SF1">
    <property type="entry name" value="GAMMA-GLUTAMYLTRANSPEPTIDASE (AFU_ORTHOLOGUE AFUA_4G13580)"/>
    <property type="match status" value="1"/>
</dbReference>
<evidence type="ECO:0000256" key="1">
    <source>
        <dbReference type="SAM" id="MobiDB-lite"/>
    </source>
</evidence>
<dbReference type="Gene3D" id="1.10.246.130">
    <property type="match status" value="1"/>
</dbReference>
<keyword evidence="3" id="KW-1185">Reference proteome</keyword>
<dbReference type="PANTHER" id="PTHR43881">
    <property type="entry name" value="GAMMA-GLUTAMYLTRANSPEPTIDASE (AFU_ORTHOLOGUE AFUA_4G13580)"/>
    <property type="match status" value="1"/>
</dbReference>
<dbReference type="PRINTS" id="PR01210">
    <property type="entry name" value="GGTRANSPTASE"/>
</dbReference>
<dbReference type="EC" id="3.4.19.13" evidence="2"/>
<comment type="caution">
    <text evidence="2">The sequence shown here is derived from an EMBL/GenBank/DDBJ whole genome shotgun (WGS) entry which is preliminary data.</text>
</comment>
<gene>
    <name evidence="2" type="ORF">JOE57_000526</name>
</gene>
<reference evidence="2 3" key="1">
    <citation type="submission" date="2021-01" db="EMBL/GenBank/DDBJ databases">
        <title>Sequencing the genomes of 1000 actinobacteria strains.</title>
        <authorList>
            <person name="Klenk H.-P."/>
        </authorList>
    </citation>
    <scope>NUCLEOTIDE SEQUENCE [LARGE SCALE GENOMIC DNA]</scope>
    <source>
        <strain evidence="2 3">DSM 18662</strain>
    </source>
</reference>
<protein>
    <submittedName>
        <fullName evidence="2">Gamma-glutamyltranspeptidase/glutathione hydrolase</fullName>
        <ecNumber evidence="2">2.3.2.2</ecNumber>
        <ecNumber evidence="2">3.4.19.13</ecNumber>
    </submittedName>
</protein>
<keyword evidence="2" id="KW-0808">Transferase</keyword>
<dbReference type="Gene3D" id="3.60.20.40">
    <property type="match status" value="1"/>
</dbReference>
<keyword evidence="2" id="KW-0378">Hydrolase</keyword>
<dbReference type="Pfam" id="PF01019">
    <property type="entry name" value="G_glu_transpept"/>
    <property type="match status" value="1"/>
</dbReference>
<dbReference type="GO" id="GO:0103068">
    <property type="term" value="F:leukotriene C4 gamma-glutamyl transferase activity"/>
    <property type="evidence" value="ECO:0007669"/>
    <property type="project" value="UniProtKB-EC"/>
</dbReference>
<proteinExistence type="predicted"/>
<dbReference type="EMBL" id="JAFBCF010000001">
    <property type="protein sequence ID" value="MBM7797605.1"/>
    <property type="molecule type" value="Genomic_DNA"/>
</dbReference>
<dbReference type="InterPro" id="IPR052896">
    <property type="entry name" value="GGT-like_enzyme"/>
</dbReference>
<dbReference type="RefSeq" id="WP_338041124.1">
    <property type="nucleotide sequence ID" value="NZ_BAAAQP010000011.1"/>
</dbReference>
<evidence type="ECO:0000313" key="2">
    <source>
        <dbReference type="EMBL" id="MBM7797605.1"/>
    </source>
</evidence>
<name>A0ABS2RF22_9ACTN</name>
<dbReference type="InterPro" id="IPR043138">
    <property type="entry name" value="GGT_lsub"/>
</dbReference>
<organism evidence="2 3">
    <name type="scientific">Microlunatus panaciterrae</name>
    <dbReference type="NCBI Taxonomy" id="400768"/>
    <lineage>
        <taxon>Bacteria</taxon>
        <taxon>Bacillati</taxon>
        <taxon>Actinomycetota</taxon>
        <taxon>Actinomycetes</taxon>
        <taxon>Propionibacteriales</taxon>
        <taxon>Propionibacteriaceae</taxon>
        <taxon>Microlunatus</taxon>
    </lineage>
</organism>
<dbReference type="InterPro" id="IPR043137">
    <property type="entry name" value="GGT_ssub_C"/>
</dbReference>
<dbReference type="SUPFAM" id="SSF56235">
    <property type="entry name" value="N-terminal nucleophile aminohydrolases (Ntn hydrolases)"/>
    <property type="match status" value="1"/>
</dbReference>
<dbReference type="Proteomes" id="UP000704762">
    <property type="component" value="Unassembled WGS sequence"/>
</dbReference>